<dbReference type="PANTHER" id="PTHR21057">
    <property type="entry name" value="PHOSPHO-2-DEHYDRO-3-DEOXYHEPTONATE ALDOLASE"/>
    <property type="match status" value="1"/>
</dbReference>
<evidence type="ECO:0000256" key="7">
    <source>
        <dbReference type="ARBA" id="ARBA00022679"/>
    </source>
</evidence>
<reference evidence="10 11" key="1">
    <citation type="journal article" date="2014" name="PLoS ONE">
        <title>The first complete genome sequence of the class fimbriimonadia in the phylum armatimonadetes.</title>
        <authorList>
            <person name="Hu Z.Y."/>
            <person name="Wang Y.Z."/>
            <person name="Im W.T."/>
            <person name="Wang S.Y."/>
            <person name="Zhao G.P."/>
            <person name="Zheng H.J."/>
            <person name="Quan Z.X."/>
        </authorList>
    </citation>
    <scope>NUCLEOTIDE SEQUENCE [LARGE SCALE GENOMIC DNA]</scope>
    <source>
        <strain evidence="10">Gsoil 348</strain>
    </source>
</reference>
<dbReference type="Proteomes" id="UP000027982">
    <property type="component" value="Chromosome"/>
</dbReference>
<evidence type="ECO:0000256" key="5">
    <source>
        <dbReference type="ARBA" id="ARBA00012693"/>
    </source>
</evidence>
<organism evidence="10 11">
    <name type="scientific">Fimbriimonas ginsengisoli Gsoil 348</name>
    <dbReference type="NCBI Taxonomy" id="661478"/>
    <lineage>
        <taxon>Bacteria</taxon>
        <taxon>Bacillati</taxon>
        <taxon>Armatimonadota</taxon>
        <taxon>Fimbriimonadia</taxon>
        <taxon>Fimbriimonadales</taxon>
        <taxon>Fimbriimonadaceae</taxon>
        <taxon>Fimbriimonas</taxon>
    </lineage>
</organism>
<sequence>MNSFRVGEVPIGEGGLTIIAGPCLAESWELCDQVATEMKGLCQELGFGYIFKASYDKANRTSAGTTRGAGIDAGLEILAQVKAKHGLPLTTDIHLPDQAAEVAKTVDLLQIPAFLCRQSDLLEAAAATGRPVNVKKGQFLAPQDTKNIVEKLAGFHAHGTMLTERGTSFGYNTLIVDMPGLEIMRSFGVPVCFDATHSAQRPGAGGTSSGGVRDSIPAMTRAAVAVGIDALFLEVHPDPACALSDAATQWPLARARELLEQVKAIVASASALPRRG</sequence>
<dbReference type="SUPFAM" id="SSF51569">
    <property type="entry name" value="Aldolase"/>
    <property type="match status" value="1"/>
</dbReference>
<evidence type="ECO:0000259" key="9">
    <source>
        <dbReference type="Pfam" id="PF00793"/>
    </source>
</evidence>
<comment type="similarity">
    <text evidence="4">Belongs to the KdsA family.</text>
</comment>
<dbReference type="AlphaFoldDB" id="A0A068NXL5"/>
<dbReference type="Gene3D" id="3.20.20.70">
    <property type="entry name" value="Aldolase class I"/>
    <property type="match status" value="1"/>
</dbReference>
<dbReference type="Pfam" id="PF00793">
    <property type="entry name" value="DAHP_synth_1"/>
    <property type="match status" value="1"/>
</dbReference>
<dbReference type="InterPro" id="IPR013785">
    <property type="entry name" value="Aldolase_TIM"/>
</dbReference>
<evidence type="ECO:0000256" key="3">
    <source>
        <dbReference type="ARBA" id="ARBA00004845"/>
    </source>
</evidence>
<dbReference type="NCBIfam" id="NF003543">
    <property type="entry name" value="PRK05198.1"/>
    <property type="match status" value="1"/>
</dbReference>
<dbReference type="RefSeq" id="WP_025228601.1">
    <property type="nucleotide sequence ID" value="NZ_CP007139.1"/>
</dbReference>
<evidence type="ECO:0000256" key="8">
    <source>
        <dbReference type="ARBA" id="ARBA00049112"/>
    </source>
</evidence>
<gene>
    <name evidence="10" type="ORF">OP10G_4132</name>
</gene>
<dbReference type="EC" id="2.5.1.55" evidence="5"/>
<dbReference type="GO" id="GO:0005737">
    <property type="term" value="C:cytoplasm"/>
    <property type="evidence" value="ECO:0007669"/>
    <property type="project" value="UniProtKB-SubCell"/>
</dbReference>
<evidence type="ECO:0000256" key="6">
    <source>
        <dbReference type="ARBA" id="ARBA00022490"/>
    </source>
</evidence>
<dbReference type="UniPathway" id="UPA00030"/>
<comment type="subcellular location">
    <subcellularLocation>
        <location evidence="1">Cytoplasm</location>
    </subcellularLocation>
</comment>
<dbReference type="GO" id="GO:0009103">
    <property type="term" value="P:lipopolysaccharide biosynthetic process"/>
    <property type="evidence" value="ECO:0007669"/>
    <property type="project" value="UniProtKB-UniPathway"/>
</dbReference>
<dbReference type="InterPro" id="IPR006218">
    <property type="entry name" value="DAHP1/KDSA"/>
</dbReference>
<comment type="catalytic activity">
    <reaction evidence="8">
        <text>D-arabinose 5-phosphate + phosphoenolpyruvate + H2O = 3-deoxy-alpha-D-manno-2-octulosonate-8-phosphate + phosphate</text>
        <dbReference type="Rhea" id="RHEA:14053"/>
        <dbReference type="ChEBI" id="CHEBI:15377"/>
        <dbReference type="ChEBI" id="CHEBI:43474"/>
        <dbReference type="ChEBI" id="CHEBI:57693"/>
        <dbReference type="ChEBI" id="CHEBI:58702"/>
        <dbReference type="ChEBI" id="CHEBI:85985"/>
        <dbReference type="EC" id="2.5.1.55"/>
    </reaction>
</comment>
<comment type="pathway">
    <text evidence="3">Carbohydrate biosynthesis; 3-deoxy-D-manno-octulosonate biosynthesis; 3-deoxy-D-manno-octulosonate from D-ribulose 5-phosphate: step 2/3.</text>
</comment>
<feature type="domain" description="DAHP synthetase I/KDSA" evidence="9">
    <location>
        <begin position="9"/>
        <end position="261"/>
    </location>
</feature>
<dbReference type="NCBIfam" id="TIGR01362">
    <property type="entry name" value="KDO8P_synth"/>
    <property type="match status" value="1"/>
</dbReference>
<comment type="pathway">
    <text evidence="2">Bacterial outer membrane biogenesis; lipopolysaccharide biosynthesis.</text>
</comment>
<evidence type="ECO:0000256" key="2">
    <source>
        <dbReference type="ARBA" id="ARBA00004756"/>
    </source>
</evidence>
<keyword evidence="6" id="KW-0963">Cytoplasm</keyword>
<dbReference type="GO" id="GO:0008676">
    <property type="term" value="F:3-deoxy-8-phosphooctulonate synthase activity"/>
    <property type="evidence" value="ECO:0007669"/>
    <property type="project" value="UniProtKB-EC"/>
</dbReference>
<dbReference type="KEGG" id="fgi:OP10G_4132"/>
<dbReference type="InterPro" id="IPR006269">
    <property type="entry name" value="KDO8P_synthase"/>
</dbReference>
<evidence type="ECO:0000313" key="11">
    <source>
        <dbReference type="Proteomes" id="UP000027982"/>
    </source>
</evidence>
<keyword evidence="11" id="KW-1185">Reference proteome</keyword>
<protein>
    <recommendedName>
        <fullName evidence="5">3-deoxy-8-phosphooctulonate synthase</fullName>
        <ecNumber evidence="5">2.5.1.55</ecNumber>
    </recommendedName>
</protein>
<evidence type="ECO:0000256" key="1">
    <source>
        <dbReference type="ARBA" id="ARBA00004496"/>
    </source>
</evidence>
<proteinExistence type="inferred from homology"/>
<evidence type="ECO:0000313" key="10">
    <source>
        <dbReference type="EMBL" id="AIE87500.1"/>
    </source>
</evidence>
<dbReference type="eggNOG" id="COG2877">
    <property type="taxonomic scope" value="Bacteria"/>
</dbReference>
<dbReference type="EMBL" id="CP007139">
    <property type="protein sequence ID" value="AIE87500.1"/>
    <property type="molecule type" value="Genomic_DNA"/>
</dbReference>
<dbReference type="STRING" id="661478.OP10G_4132"/>
<keyword evidence="7" id="KW-0808">Transferase</keyword>
<evidence type="ECO:0000256" key="4">
    <source>
        <dbReference type="ARBA" id="ARBA00010499"/>
    </source>
</evidence>
<dbReference type="UniPathway" id="UPA00357">
    <property type="reaction ID" value="UER00474"/>
</dbReference>
<dbReference type="HOGENOM" id="CLU_036666_0_0_0"/>
<accession>A0A068NXL5</accession>
<name>A0A068NXL5_FIMGI</name>